<evidence type="ECO:0000313" key="9">
    <source>
        <dbReference type="EMBL" id="GAU98795.1"/>
    </source>
</evidence>
<protein>
    <recommendedName>
        <fullName evidence="11">Transmembrane protein 161B</fullName>
    </recommendedName>
</protein>
<dbReference type="AlphaFoldDB" id="A0A1D1VDA4"/>
<keyword evidence="4 7" id="KW-1133">Transmembrane helix</keyword>
<feature type="transmembrane region" description="Helical" evidence="7">
    <location>
        <begin position="374"/>
        <end position="397"/>
    </location>
</feature>
<reference evidence="9 10" key="1">
    <citation type="journal article" date="2016" name="Nat. Commun.">
        <title>Extremotolerant tardigrade genome and improved radiotolerance of human cultured cells by tardigrade-unique protein.</title>
        <authorList>
            <person name="Hashimoto T."/>
            <person name="Horikawa D.D."/>
            <person name="Saito Y."/>
            <person name="Kuwahara H."/>
            <person name="Kozuka-Hata H."/>
            <person name="Shin-I T."/>
            <person name="Minakuchi Y."/>
            <person name="Ohishi K."/>
            <person name="Motoyama A."/>
            <person name="Aizu T."/>
            <person name="Enomoto A."/>
            <person name="Kondo K."/>
            <person name="Tanaka S."/>
            <person name="Hara Y."/>
            <person name="Koshikawa S."/>
            <person name="Sagara H."/>
            <person name="Miura T."/>
            <person name="Yokobori S."/>
            <person name="Miyagawa K."/>
            <person name="Suzuki Y."/>
            <person name="Kubo T."/>
            <person name="Oyama M."/>
            <person name="Kohara Y."/>
            <person name="Fujiyama A."/>
            <person name="Arakawa K."/>
            <person name="Katayama T."/>
            <person name="Toyoda A."/>
            <person name="Kunieda T."/>
        </authorList>
    </citation>
    <scope>NUCLEOTIDE SEQUENCE [LARGE SCALE GENOMIC DNA]</scope>
    <source>
        <strain evidence="9 10">YOKOZUNA-1</strain>
    </source>
</reference>
<feature type="transmembrane region" description="Helical" evidence="7">
    <location>
        <begin position="236"/>
        <end position="259"/>
    </location>
</feature>
<feature type="transmembrane region" description="Helical" evidence="7">
    <location>
        <begin position="279"/>
        <end position="299"/>
    </location>
</feature>
<feature type="transmembrane region" description="Helical" evidence="7">
    <location>
        <begin position="319"/>
        <end position="338"/>
    </location>
</feature>
<evidence type="ECO:0000256" key="3">
    <source>
        <dbReference type="ARBA" id="ARBA00022692"/>
    </source>
</evidence>
<feature type="transmembrane region" description="Helical" evidence="7">
    <location>
        <begin position="179"/>
        <end position="199"/>
    </location>
</feature>
<comment type="caution">
    <text evidence="9">The sequence shown here is derived from an EMBL/GenBank/DDBJ whole genome shotgun (WGS) entry which is preliminary data.</text>
</comment>
<comment type="subcellular location">
    <subcellularLocation>
        <location evidence="1">Membrane</location>
        <topology evidence="1">Multi-pass membrane protein</topology>
    </subcellularLocation>
</comment>
<dbReference type="Pfam" id="PF10268">
    <property type="entry name" value="Tmemb_161AB"/>
    <property type="match status" value="1"/>
</dbReference>
<gene>
    <name evidence="9" type="primary">RvY_09891-1</name>
    <name evidence="9" type="synonym">RvY_09891.1</name>
    <name evidence="9" type="ORF">RvY_09891</name>
</gene>
<feature type="transmembrane region" description="Helical" evidence="7">
    <location>
        <begin position="107"/>
        <end position="128"/>
    </location>
</feature>
<dbReference type="InterPro" id="IPR019395">
    <property type="entry name" value="Transmembrane_161A/B"/>
</dbReference>
<organism evidence="9 10">
    <name type="scientific">Ramazzottius varieornatus</name>
    <name type="common">Water bear</name>
    <name type="synonym">Tardigrade</name>
    <dbReference type="NCBI Taxonomy" id="947166"/>
    <lineage>
        <taxon>Eukaryota</taxon>
        <taxon>Metazoa</taxon>
        <taxon>Ecdysozoa</taxon>
        <taxon>Tardigrada</taxon>
        <taxon>Eutardigrada</taxon>
        <taxon>Parachela</taxon>
        <taxon>Hypsibioidea</taxon>
        <taxon>Ramazzottiidae</taxon>
        <taxon>Ramazzottius</taxon>
    </lineage>
</organism>
<dbReference type="PANTHER" id="PTHR13624">
    <property type="entry name" value="RE42071P"/>
    <property type="match status" value="1"/>
</dbReference>
<proteinExistence type="inferred from homology"/>
<keyword evidence="6" id="KW-0325">Glycoprotein</keyword>
<dbReference type="Proteomes" id="UP000186922">
    <property type="component" value="Unassembled WGS sequence"/>
</dbReference>
<feature type="transmembrane region" description="Helical" evidence="7">
    <location>
        <begin position="453"/>
        <end position="473"/>
    </location>
</feature>
<dbReference type="PANTHER" id="PTHR13624:SF6">
    <property type="entry name" value="EMEI"/>
    <property type="match status" value="1"/>
</dbReference>
<feature type="chain" id="PRO_5008898290" description="Transmembrane protein 161B" evidence="8">
    <location>
        <begin position="21"/>
        <end position="476"/>
    </location>
</feature>
<keyword evidence="8" id="KW-0732">Signal</keyword>
<evidence type="ECO:0000313" key="10">
    <source>
        <dbReference type="Proteomes" id="UP000186922"/>
    </source>
</evidence>
<dbReference type="GO" id="GO:0016020">
    <property type="term" value="C:membrane"/>
    <property type="evidence" value="ECO:0007669"/>
    <property type="project" value="UniProtKB-SubCell"/>
</dbReference>
<comment type="similarity">
    <text evidence="2">Belongs to the TMEM161 family.</text>
</comment>
<evidence type="ECO:0000256" key="2">
    <source>
        <dbReference type="ARBA" id="ARBA00009706"/>
    </source>
</evidence>
<name>A0A1D1VDA4_RAMVA</name>
<feature type="transmembrane region" description="Helical" evidence="7">
    <location>
        <begin position="148"/>
        <end position="167"/>
    </location>
</feature>
<evidence type="ECO:0000256" key="5">
    <source>
        <dbReference type="ARBA" id="ARBA00023136"/>
    </source>
</evidence>
<sequence>MALISISFAISLLTYHLLQKLRIYDKLPGWVVLRNLQFYMPPSKEELKLAAGMGDGPKNKGNRKNRRVEFSDNERLLIPKAVDVDLRKHDFQMDIASALKFYVELKWLLSVASTAMVAYMITELYYYAKDKALGVPVNTTRQMETNFSLLWCIVTVFLAVFLLLNIVQIYYSIKDHGELYTVILAGIVGAFFAIGMLVLNDRALDFGLKDAHRNFTEQLQKIPAISEFARTVNFTLFAFGLFVGTLSGFTTALVAFPGIRFGKMFRDARDNAVAQQDQISILLYTMSFGFPTLLCLLWMPAAKEHFFRENNYISFETTRILLVLLGVAVRLASMRPFIQSHLDIPRKILHALKKEPGRMDVDEFRKSLGFPLRYTCVTVVQYIAPLIMIIMLCFLYMSADLESFFPVRGNAAQGKLLGYLGIPADYAATVFEIHNSVWTLFTGALLKSVFGYLIWWILFSHFAFSTFSFFILANQQ</sequence>
<feature type="signal peptide" evidence="8">
    <location>
        <begin position="1"/>
        <end position="20"/>
    </location>
</feature>
<evidence type="ECO:0008006" key="11">
    <source>
        <dbReference type="Google" id="ProtNLM"/>
    </source>
</evidence>
<evidence type="ECO:0000256" key="4">
    <source>
        <dbReference type="ARBA" id="ARBA00022989"/>
    </source>
</evidence>
<dbReference type="OrthoDB" id="784140at2759"/>
<evidence type="ECO:0000256" key="8">
    <source>
        <dbReference type="SAM" id="SignalP"/>
    </source>
</evidence>
<evidence type="ECO:0000256" key="1">
    <source>
        <dbReference type="ARBA" id="ARBA00004141"/>
    </source>
</evidence>
<keyword evidence="10" id="KW-1185">Reference proteome</keyword>
<accession>A0A1D1VDA4</accession>
<evidence type="ECO:0000256" key="7">
    <source>
        <dbReference type="SAM" id="Phobius"/>
    </source>
</evidence>
<keyword evidence="5 7" id="KW-0472">Membrane</keyword>
<dbReference type="EMBL" id="BDGG01000005">
    <property type="protein sequence ID" value="GAU98795.1"/>
    <property type="molecule type" value="Genomic_DNA"/>
</dbReference>
<evidence type="ECO:0000256" key="6">
    <source>
        <dbReference type="ARBA" id="ARBA00023180"/>
    </source>
</evidence>
<keyword evidence="3 7" id="KW-0812">Transmembrane</keyword>